<sequence>MTPDDFDAVEAGRQLGHDLWCCSLQPARPEWPQPVQEGFAEAAARGLRRRAADRFERKWLQLRLGAWQRGRAVAADVTPALLRELDLEHCPVTREPLSHGLRADSDASVDRLNNEGAYASGNLAVMSVRANRAKGALAFAEVLAAARGERPAGELTPAQWLRLAVLMLGPCHATRPAEAPLLPLVAPLPARSLRLAEQQVQRLFTLRSCSAAGRNALVKAFLPASPLQAQQVRLRWFAEAVHDGLRRLGPDEACWDLWLQPAPLETLRVWWDSLATAERARAAWVAGQLAGGRRVTAATLAPWAMASRGYVCGAVLSRRPAACP</sequence>
<dbReference type="AlphaFoldDB" id="A0A4R2MEC4"/>
<proteinExistence type="predicted"/>
<dbReference type="EMBL" id="SLXD01000005">
    <property type="protein sequence ID" value="TCP03037.1"/>
    <property type="molecule type" value="Genomic_DNA"/>
</dbReference>
<dbReference type="OrthoDB" id="9129493at2"/>
<dbReference type="GeneID" id="99684531"/>
<dbReference type="Proteomes" id="UP000295106">
    <property type="component" value="Unassembled WGS sequence"/>
</dbReference>
<organism evidence="1 2">
    <name type="scientific">Rubrivivax gelatinosus</name>
    <name type="common">Rhodocyclus gelatinosus</name>
    <name type="synonym">Rhodopseudomonas gelatinosa</name>
    <dbReference type="NCBI Taxonomy" id="28068"/>
    <lineage>
        <taxon>Bacteria</taxon>
        <taxon>Pseudomonadati</taxon>
        <taxon>Pseudomonadota</taxon>
        <taxon>Betaproteobacteria</taxon>
        <taxon>Burkholderiales</taxon>
        <taxon>Sphaerotilaceae</taxon>
        <taxon>Rubrivivax</taxon>
    </lineage>
</organism>
<accession>A0A4R2MEC4</accession>
<gene>
    <name evidence="1" type="ORF">EV684_105203</name>
</gene>
<protein>
    <submittedName>
        <fullName evidence="1">Uncharacterized protein</fullName>
    </submittedName>
</protein>
<reference evidence="1 2" key="1">
    <citation type="submission" date="2019-03" db="EMBL/GenBank/DDBJ databases">
        <title>Genomic Encyclopedia of Type Strains, Phase IV (KMG-IV): sequencing the most valuable type-strain genomes for metagenomic binning, comparative biology and taxonomic classification.</title>
        <authorList>
            <person name="Goeker M."/>
        </authorList>
    </citation>
    <scope>NUCLEOTIDE SEQUENCE [LARGE SCALE GENOMIC DNA]</scope>
    <source>
        <strain evidence="1 2">DSM 1709</strain>
    </source>
</reference>
<comment type="caution">
    <text evidence="1">The sequence shown here is derived from an EMBL/GenBank/DDBJ whole genome shotgun (WGS) entry which is preliminary data.</text>
</comment>
<evidence type="ECO:0000313" key="2">
    <source>
        <dbReference type="Proteomes" id="UP000295106"/>
    </source>
</evidence>
<evidence type="ECO:0000313" key="1">
    <source>
        <dbReference type="EMBL" id="TCP03037.1"/>
    </source>
</evidence>
<dbReference type="RefSeq" id="WP_132646704.1">
    <property type="nucleotide sequence ID" value="NZ_CP181386.1"/>
</dbReference>
<name>A0A4R2MEC4_RUBGE</name>